<name>A0A6J5MN91_9CAUD</name>
<organism evidence="1">
    <name type="scientific">uncultured Caudovirales phage</name>
    <dbReference type="NCBI Taxonomy" id="2100421"/>
    <lineage>
        <taxon>Viruses</taxon>
        <taxon>Duplodnaviria</taxon>
        <taxon>Heunggongvirae</taxon>
        <taxon>Uroviricota</taxon>
        <taxon>Caudoviricetes</taxon>
        <taxon>Peduoviridae</taxon>
        <taxon>Maltschvirus</taxon>
        <taxon>Maltschvirus maltsch</taxon>
    </lineage>
</organism>
<reference evidence="1" key="1">
    <citation type="submission" date="2020-04" db="EMBL/GenBank/DDBJ databases">
        <authorList>
            <person name="Chiriac C."/>
            <person name="Salcher M."/>
            <person name="Ghai R."/>
            <person name="Kavagutti S V."/>
        </authorList>
    </citation>
    <scope>NUCLEOTIDE SEQUENCE</scope>
</reference>
<accession>A0A6J5MN91</accession>
<gene>
    <name evidence="1" type="ORF">UFOVP431_111</name>
</gene>
<evidence type="ECO:0000313" key="1">
    <source>
        <dbReference type="EMBL" id="CAB4148108.1"/>
    </source>
</evidence>
<dbReference type="EMBL" id="LR796483">
    <property type="protein sequence ID" value="CAB4148108.1"/>
    <property type="molecule type" value="Genomic_DNA"/>
</dbReference>
<protein>
    <submittedName>
        <fullName evidence="1">Uncharacterized protein</fullName>
    </submittedName>
</protein>
<sequence>MGLDTDFVYGRDRLHAIERLFAGLPHGERGWMASRLGEFCENLRLEASANGSLARGVDRGILESQNKIPHHNA</sequence>
<proteinExistence type="predicted"/>